<dbReference type="Gene3D" id="2.170.120.40">
    <property type="entry name" value="YbbR-like domain"/>
    <property type="match status" value="2"/>
</dbReference>
<keyword evidence="2" id="KW-1185">Reference proteome</keyword>
<sequence>MDKFMESKWFIRILALLLALLLFTSVHDNQSLFKNIKSNKGEATVQMPVVLYYDEENTVVSGVPKTVEVTLSGPNNLVEFAKSSRDFSVFVDLSNAKIGRQRVKLKTKGLSDKLTAKISPAAVEVSVQEKVTVEKPVTAEFNSDLLAEGFEAEQPTVSPKTVKITGAKDVIDKISYVRAALNVNKNIDADITKDAWVQVLDRNFNKLDVSVNPGTVQVNIPVKNPSKTVPITINPTGKEQDGVVIDSISTDPKNVTIYGKSDVLKTIDALTLDVDISKIAKDTDLTVPLKSPKDVNKLDPGTVKVKVKVRDKVEQKTFSNIKLSSKGLDDNYDLEFLSPSDGLVDLNVTGPSQELKNLDDHNFDVFLDLSGLKPGDHNVNIEVNGPNDLSWELSSKKAKIRLTEKNQSNV</sequence>
<dbReference type="InterPro" id="IPR053154">
    <property type="entry name" value="c-di-AMP_regulator"/>
</dbReference>
<dbReference type="RefSeq" id="WP_055737854.1">
    <property type="nucleotide sequence ID" value="NZ_JAAIWL010000048.1"/>
</dbReference>
<proteinExistence type="predicted"/>
<dbReference type="PATRIC" id="fig|157838.3.peg.118"/>
<dbReference type="AlphaFoldDB" id="A0A0Q3TEY6"/>
<dbReference type="EMBL" id="LJJC01000004">
    <property type="protein sequence ID" value="KQL52177.1"/>
    <property type="molecule type" value="Genomic_DNA"/>
</dbReference>
<comment type="caution">
    <text evidence="1">The sequence shown here is derived from an EMBL/GenBank/DDBJ whole genome shotgun (WGS) entry which is preliminary data.</text>
</comment>
<evidence type="ECO:0008006" key="3">
    <source>
        <dbReference type="Google" id="ProtNLM"/>
    </source>
</evidence>
<dbReference type="STRING" id="157838.AN964_00555"/>
<evidence type="ECO:0000313" key="1">
    <source>
        <dbReference type="EMBL" id="KQL52177.1"/>
    </source>
</evidence>
<name>A0A0Q3TEY6_9BACI</name>
<accession>A0A0Q3TEY6</accession>
<organism evidence="1 2">
    <name type="scientific">Heyndrickxia shackletonii</name>
    <dbReference type="NCBI Taxonomy" id="157838"/>
    <lineage>
        <taxon>Bacteria</taxon>
        <taxon>Bacillati</taxon>
        <taxon>Bacillota</taxon>
        <taxon>Bacilli</taxon>
        <taxon>Bacillales</taxon>
        <taxon>Bacillaceae</taxon>
        <taxon>Heyndrickxia</taxon>
    </lineage>
</organism>
<protein>
    <recommendedName>
        <fullName evidence="3">YbbR-like domain-containing protein</fullName>
    </recommendedName>
</protein>
<dbReference type="PANTHER" id="PTHR37804">
    <property type="entry name" value="CDAA REGULATORY PROTEIN CDAR"/>
    <property type="match status" value="1"/>
</dbReference>
<evidence type="ECO:0000313" key="2">
    <source>
        <dbReference type="Proteomes" id="UP000051888"/>
    </source>
</evidence>
<dbReference type="Pfam" id="PF07949">
    <property type="entry name" value="YbbR"/>
    <property type="match status" value="4"/>
</dbReference>
<dbReference type="OrthoDB" id="2960905at2"/>
<dbReference type="Proteomes" id="UP000051888">
    <property type="component" value="Unassembled WGS sequence"/>
</dbReference>
<dbReference type="InterPro" id="IPR012505">
    <property type="entry name" value="YbbR"/>
</dbReference>
<dbReference type="PANTHER" id="PTHR37804:SF1">
    <property type="entry name" value="CDAA REGULATORY PROTEIN CDAR"/>
    <property type="match status" value="1"/>
</dbReference>
<gene>
    <name evidence="1" type="ORF">AN964_00555</name>
</gene>
<dbReference type="Gene3D" id="2.170.120.30">
    <property type="match status" value="2"/>
</dbReference>
<reference evidence="1 2" key="1">
    <citation type="submission" date="2015-09" db="EMBL/GenBank/DDBJ databases">
        <title>Genome sequencing project for genomic taxonomy and phylogenomics of Bacillus-like bacteria.</title>
        <authorList>
            <person name="Liu B."/>
            <person name="Wang J."/>
            <person name="Zhu Y."/>
            <person name="Liu G."/>
            <person name="Chen Q."/>
            <person name="Chen Z."/>
            <person name="Lan J."/>
            <person name="Che J."/>
            <person name="Ge C."/>
            <person name="Shi H."/>
            <person name="Pan Z."/>
            <person name="Liu X."/>
        </authorList>
    </citation>
    <scope>NUCLEOTIDE SEQUENCE [LARGE SCALE GENOMIC DNA]</scope>
    <source>
        <strain evidence="1 2">LMG 18435</strain>
    </source>
</reference>